<organism evidence="3 4">
    <name type="scientific">Caryophanon latum</name>
    <dbReference type="NCBI Taxonomy" id="33977"/>
    <lineage>
        <taxon>Bacteria</taxon>
        <taxon>Bacillati</taxon>
        <taxon>Bacillota</taxon>
        <taxon>Bacilli</taxon>
        <taxon>Bacillales</taxon>
        <taxon>Caryophanaceae</taxon>
        <taxon>Caryophanon</taxon>
    </lineage>
</organism>
<feature type="region of interest" description="Disordered" evidence="1">
    <location>
        <begin position="131"/>
        <end position="151"/>
    </location>
</feature>
<name>A0A1C0YPF4_9BACL</name>
<feature type="transmembrane region" description="Helical" evidence="2">
    <location>
        <begin position="65"/>
        <end position="82"/>
    </location>
</feature>
<protein>
    <submittedName>
        <fullName evidence="3">Uncharacterized protein</fullName>
    </submittedName>
</protein>
<dbReference type="AlphaFoldDB" id="A0A1C0YPF4"/>
<reference evidence="3 4" key="1">
    <citation type="submission" date="2016-07" db="EMBL/GenBank/DDBJ databases">
        <title>Caryophanon latum genome sequencing.</title>
        <authorList>
            <person name="Verma A."/>
            <person name="Pal Y."/>
            <person name="Krishnamurthi S."/>
        </authorList>
    </citation>
    <scope>NUCLEOTIDE SEQUENCE [LARGE SCALE GENOMIC DNA]</scope>
    <source>
        <strain evidence="3 4">DSM 14151</strain>
    </source>
</reference>
<gene>
    <name evidence="3" type="ORF">A6K76_13100</name>
</gene>
<keyword evidence="2" id="KW-0472">Membrane</keyword>
<evidence type="ECO:0000313" key="4">
    <source>
        <dbReference type="Proteomes" id="UP000093482"/>
    </source>
</evidence>
<feature type="transmembrane region" description="Helical" evidence="2">
    <location>
        <begin position="94"/>
        <end position="111"/>
    </location>
</feature>
<keyword evidence="2" id="KW-1133">Transmembrane helix</keyword>
<proteinExistence type="predicted"/>
<evidence type="ECO:0000313" key="3">
    <source>
        <dbReference type="EMBL" id="OCS89070.1"/>
    </source>
</evidence>
<keyword evidence="2" id="KW-0812">Transmembrane</keyword>
<keyword evidence="4" id="KW-1185">Reference proteome</keyword>
<dbReference type="RefSeq" id="WP_066465408.1">
    <property type="nucleotide sequence ID" value="NZ_MATO01000046.1"/>
</dbReference>
<dbReference type="OrthoDB" id="9765680at2"/>
<comment type="caution">
    <text evidence="3">The sequence shown here is derived from an EMBL/GenBank/DDBJ whole genome shotgun (WGS) entry which is preliminary data.</text>
</comment>
<evidence type="ECO:0000256" key="2">
    <source>
        <dbReference type="SAM" id="Phobius"/>
    </source>
</evidence>
<feature type="transmembrane region" description="Helical" evidence="2">
    <location>
        <begin position="7"/>
        <end position="24"/>
    </location>
</feature>
<evidence type="ECO:0000256" key="1">
    <source>
        <dbReference type="SAM" id="MobiDB-lite"/>
    </source>
</evidence>
<dbReference type="EMBL" id="MATO01000046">
    <property type="protein sequence ID" value="OCS89070.1"/>
    <property type="molecule type" value="Genomic_DNA"/>
</dbReference>
<sequence>MHLFKFITYWSLFFIAFISGGLYLKSVVHIDKTLAWVEQNVVVSILAVVGGIALIWIVRKLFKTIVVLAGLGLIAYYGIEYAPKVYDVLAPYKWYNLAFLLLLVPFLFGRVRETLADWNWVLQQKDERKQAKHEHAQAPVEDTPKPKATTANHSPSFELFVKQMGSSAVQQRTSVKYQQFERKHGKIGFGESGVNEFVGAVMLAAYRPTLEKDIDHGIEQVFTKKFSPLQFSEYMDGIVNRSDVPYTSWSAVYNYVKNNMPWIQTHDAASEQATISPVVAEALKGK</sequence>
<dbReference type="Proteomes" id="UP000093482">
    <property type="component" value="Unassembled WGS sequence"/>
</dbReference>
<accession>A0A1C0YPF4</accession>
<feature type="transmembrane region" description="Helical" evidence="2">
    <location>
        <begin position="36"/>
        <end position="58"/>
    </location>
</feature>